<dbReference type="Gene3D" id="3.40.1280.10">
    <property type="match status" value="1"/>
</dbReference>
<dbReference type="InterPro" id="IPR029026">
    <property type="entry name" value="tRNA_m1G_MTases_N"/>
</dbReference>
<dbReference type="GO" id="GO:0003723">
    <property type="term" value="F:RNA binding"/>
    <property type="evidence" value="ECO:0007669"/>
    <property type="project" value="UniProtKB-KW"/>
</dbReference>
<dbReference type="EC" id="2.1.1.34" evidence="9"/>
<evidence type="ECO:0000256" key="3">
    <source>
        <dbReference type="ARBA" id="ARBA00022679"/>
    </source>
</evidence>
<dbReference type="CDD" id="cd18091">
    <property type="entry name" value="SpoU-like_TRM3-like"/>
    <property type="match status" value="1"/>
</dbReference>
<evidence type="ECO:0000256" key="6">
    <source>
        <dbReference type="ARBA" id="ARBA00022990"/>
    </source>
</evidence>
<dbReference type="InterPro" id="IPR016024">
    <property type="entry name" value="ARM-type_fold"/>
</dbReference>
<accession>A0A835CWH4</accession>
<gene>
    <name evidence="13" type="ORF">HCN44_009742</name>
</gene>
<evidence type="ECO:0000259" key="12">
    <source>
        <dbReference type="Pfam" id="PF00588"/>
    </source>
</evidence>
<dbReference type="PANTHER" id="PTHR12029">
    <property type="entry name" value="RNA METHYLTRANSFERASE"/>
    <property type="match status" value="1"/>
</dbReference>
<keyword evidence="2" id="KW-0489">Methyltransferase</keyword>
<comment type="function">
    <text evidence="8">S-adenosyl-L-methionine-dependent 2'-O-ribose methyltransferase that catalyzes the formation of 2'-O-methylguanosine at position 18 (Gm18) in a subset of tRNA. Selectively mediates Gm18 methylation of tRNAGln-TTG/CTG and tRNASer-TGA/GCT. Gm18 modification can enhance the stability of modified tRNAs.</text>
</comment>
<keyword evidence="6" id="KW-0007">Acetylation</keyword>
<keyword evidence="3" id="KW-0808">Transferase</keyword>
<dbReference type="InterPro" id="IPR029028">
    <property type="entry name" value="Alpha/beta_knot_MTases"/>
</dbReference>
<evidence type="ECO:0000256" key="11">
    <source>
        <dbReference type="ARBA" id="ARBA00093656"/>
    </source>
</evidence>
<keyword evidence="5" id="KW-0694">RNA-binding</keyword>
<dbReference type="InterPro" id="IPR045330">
    <property type="entry name" value="TRM3/TARBP1"/>
</dbReference>
<evidence type="ECO:0000256" key="1">
    <source>
        <dbReference type="ARBA" id="ARBA00007228"/>
    </source>
</evidence>
<dbReference type="SUPFAM" id="SSF75217">
    <property type="entry name" value="alpha/beta knot"/>
    <property type="match status" value="1"/>
</dbReference>
<evidence type="ECO:0000256" key="5">
    <source>
        <dbReference type="ARBA" id="ARBA00022884"/>
    </source>
</evidence>
<evidence type="ECO:0000256" key="8">
    <source>
        <dbReference type="ARBA" id="ARBA00093361"/>
    </source>
</evidence>
<evidence type="ECO:0000313" key="14">
    <source>
        <dbReference type="Proteomes" id="UP000639338"/>
    </source>
</evidence>
<name>A0A835CWH4_APHGI</name>
<dbReference type="SUPFAM" id="SSF48371">
    <property type="entry name" value="ARM repeat"/>
    <property type="match status" value="1"/>
</dbReference>
<evidence type="ECO:0000313" key="13">
    <source>
        <dbReference type="EMBL" id="KAF7998344.1"/>
    </source>
</evidence>
<comment type="catalytic activity">
    <reaction evidence="7">
        <text>guanosine(18) in tRNA + S-adenosyl-L-methionine = 2'-O-methylguanosine(18) in tRNA + S-adenosyl-L-homocysteine + H(+)</text>
        <dbReference type="Rhea" id="RHEA:20077"/>
        <dbReference type="Rhea" id="RHEA-COMP:10190"/>
        <dbReference type="Rhea" id="RHEA-COMP:10192"/>
        <dbReference type="ChEBI" id="CHEBI:15378"/>
        <dbReference type="ChEBI" id="CHEBI:57856"/>
        <dbReference type="ChEBI" id="CHEBI:59789"/>
        <dbReference type="ChEBI" id="CHEBI:74269"/>
        <dbReference type="ChEBI" id="CHEBI:74445"/>
        <dbReference type="EC" id="2.1.1.34"/>
    </reaction>
    <physiologicalReaction direction="left-to-right" evidence="7">
        <dbReference type="Rhea" id="RHEA:20078"/>
    </physiologicalReaction>
</comment>
<dbReference type="GO" id="GO:0030488">
    <property type="term" value="P:tRNA methylation"/>
    <property type="evidence" value="ECO:0007669"/>
    <property type="project" value="InterPro"/>
</dbReference>
<sequence>MDTRKCLHNYYVKTQTDGITILNLIEESFNQDSLTIVQSLILSYTNKLIELNNEELLNNLRILLICEYQLYEKSIEKVKKHNISLKFFNNLLSDNYLKNDKDQRIIFDVITLLLTNSVDSKDVENLLVKICDDDGFAPEEIIQIVECFVDAMNLKSKIYGDDDDCRKEYQYKIGDLLVSKINDWFLKIDNKYFRSLISLISKIIETCDTISVIDKLWNIILNNNSIEESLTLFCALTDDFFTQKSSKVIDINISNINDERYWSIIKFGLTSNVQQQRKQAQHIMKTTIEFINNNKTYLNDLTTLIIPFINQSDKSISLELSTDFFLLLESLEEKQSHLVLPAFSRLESLISSSHLFNSIWLKIIFQRIFHHDTTIVVKSGLLIMLNIDPIIFNNEFIELLVTVLNSTFLYDEQSFNPQSEITQKLTNIFIKAEHSKINFINDFIIYLSKIQFLAPVPLFWIIEGLRGLKDTPINTNYWSQRELQALTIIFNNGILKQTKEIRELTMSSLSKCFLIFTKQTIDLKILSETFLLNDYYFLTDKNNDDFLEYIRNNITQDDAVDYVKNNCENIIENNDKLSIELFGKMIYLLLKCHKILTTKTCPTKNILNNLFKELIDIDTRSYANINYCENSLNLLGYLNTKNLFGNNAYVDGALKFIIKTLDNSICPKNHSDVFVNVKNIEKLFDNNLFNDLFVGIEKLFLKSIDVINGHDVENVKFWYAVCVLFECGKSIDVKKKYFNDFYCDFLLNLCQKSLITNKMSKDDARFISEYHGIIAKLIEQLFNYFTIKDEEKINDYLGSLMNLIETGSDHVIPSIPKILLVLMQQDNSINNDDNYDIIKSIVELTWKRTLNMKRTKLFWLSIEEIIGLITNDKFPETDASCYVNELLEASENIPKLRLILLKSIKKLKPSSKYKFSDSILTCYLHTNIGKIEKRIERQIFRYACNYFTSISPPPEMLVHYHAIEEILSMSSWNPDAVNLSYIPVLLLHLVKRKNKGYYANSNTHILNNRIMQILLILQPTLDDDSTLTVHEAICDHLLEESNQPSVRVMQEWLIIKIHLIKPKLREQFWNLFAKGRDNRPASITSLASIIYHVLKNLPSHEKNGYFEKAIDFILPNCMTQQFVVRLYCQVVLSKLCQIANEEKWILNFECNAIKNSLEISLRQGNLMKNSLKLLDDFYFTTFDPIEDYDFQTIFYDIPRLLNVSLDECINETIVSYCSWNEKISLPYSRRNYLSSICTPSQWQEKDNNKTNDGHYTSTVSNNDIQKKITPTKSVDFIDDMQIITPTYKQKIIDNDMGMIVVASLIDSYQNLGGLSRTCEIFCARQLILSSAKNIENKEFQCLSVSSEKWVNIVEIKTHELRDYLMEKKLNGWSLIGAEQTANSVSLKNISFPKKTILLLGNEKNGIPANLIPLLDMCVEIPQAGVVRSLNVHVTGAICLWDYAKQHIFVKDY</sequence>
<reference evidence="13 14" key="1">
    <citation type="submission" date="2020-08" db="EMBL/GenBank/DDBJ databases">
        <title>Aphidius gifuensis genome sequencing and assembly.</title>
        <authorList>
            <person name="Du Z."/>
        </authorList>
    </citation>
    <scope>NUCLEOTIDE SEQUENCE [LARGE SCALE GENOMIC DNA]</scope>
    <source>
        <strain evidence="13">YNYX2018</strain>
        <tissue evidence="13">Adults</tissue>
    </source>
</reference>
<dbReference type="Pfam" id="PF00588">
    <property type="entry name" value="SpoU_methylase"/>
    <property type="match status" value="1"/>
</dbReference>
<feature type="domain" description="tRNA/rRNA methyltransferase SpoU type" evidence="12">
    <location>
        <begin position="1298"/>
        <end position="1440"/>
    </location>
</feature>
<keyword evidence="4" id="KW-0949">S-adenosyl-L-methionine</keyword>
<dbReference type="EMBL" id="JACMRX010000001">
    <property type="protein sequence ID" value="KAF7998344.1"/>
    <property type="molecule type" value="Genomic_DNA"/>
</dbReference>
<evidence type="ECO:0000256" key="9">
    <source>
        <dbReference type="ARBA" id="ARBA00093594"/>
    </source>
</evidence>
<dbReference type="InterPro" id="IPR044748">
    <property type="entry name" value="Trm3/TARBP1_C"/>
</dbReference>
<dbReference type="GO" id="GO:0141100">
    <property type="term" value="F:tRNA (guanine(18)-2'-O)-methyltransferase activity"/>
    <property type="evidence" value="ECO:0007669"/>
    <property type="project" value="UniProtKB-EC"/>
</dbReference>
<evidence type="ECO:0000256" key="4">
    <source>
        <dbReference type="ARBA" id="ARBA00022691"/>
    </source>
</evidence>
<dbReference type="PANTHER" id="PTHR12029:SF11">
    <property type="entry name" value="METHYLTRANSFERASE TARBP1-RELATED"/>
    <property type="match status" value="1"/>
</dbReference>
<keyword evidence="14" id="KW-1185">Reference proteome</keyword>
<evidence type="ECO:0000256" key="7">
    <source>
        <dbReference type="ARBA" id="ARBA00093266"/>
    </source>
</evidence>
<dbReference type="Proteomes" id="UP000639338">
    <property type="component" value="Unassembled WGS sequence"/>
</dbReference>
<organism evidence="13 14">
    <name type="scientific">Aphidius gifuensis</name>
    <name type="common">Parasitoid wasp</name>
    <dbReference type="NCBI Taxonomy" id="684658"/>
    <lineage>
        <taxon>Eukaryota</taxon>
        <taxon>Metazoa</taxon>
        <taxon>Ecdysozoa</taxon>
        <taxon>Arthropoda</taxon>
        <taxon>Hexapoda</taxon>
        <taxon>Insecta</taxon>
        <taxon>Pterygota</taxon>
        <taxon>Neoptera</taxon>
        <taxon>Endopterygota</taxon>
        <taxon>Hymenoptera</taxon>
        <taxon>Apocrita</taxon>
        <taxon>Ichneumonoidea</taxon>
        <taxon>Braconidae</taxon>
        <taxon>Aphidiinae</taxon>
        <taxon>Aphidius</taxon>
    </lineage>
</organism>
<dbReference type="OrthoDB" id="241340at2759"/>
<comment type="similarity">
    <text evidence="1">Belongs to the class IV-like SAM-binding methyltransferase superfamily. RNA methyltransferase TrmH family.</text>
</comment>
<proteinExistence type="inferred from homology"/>
<comment type="caution">
    <text evidence="13">The sequence shown here is derived from an EMBL/GenBank/DDBJ whole genome shotgun (WGS) entry which is preliminary data.</text>
</comment>
<evidence type="ECO:0000256" key="2">
    <source>
        <dbReference type="ARBA" id="ARBA00022603"/>
    </source>
</evidence>
<dbReference type="InterPro" id="IPR001537">
    <property type="entry name" value="SpoU_MeTrfase"/>
</dbReference>
<evidence type="ECO:0000256" key="10">
    <source>
        <dbReference type="ARBA" id="ARBA00093636"/>
    </source>
</evidence>
<dbReference type="FunFam" id="3.40.1280.10:FF:000010">
    <property type="entry name" value="probable methyltransferase TARBP1"/>
    <property type="match status" value="1"/>
</dbReference>
<protein>
    <recommendedName>
        <fullName evidence="10">tRNA (guanosine(18)-2'-O)-methyltransferase TARBP1</fullName>
        <ecNumber evidence="9">2.1.1.34</ecNumber>
    </recommendedName>
    <alternativeName>
        <fullName evidence="11">TAR RNA-binding protein 1</fullName>
    </alternativeName>
</protein>